<dbReference type="InterPro" id="IPR050988">
    <property type="entry name" value="Mannitol_DH/Oxidoreductase"/>
</dbReference>
<dbReference type="PANTHER" id="PTHR43362">
    <property type="entry name" value="MANNITOL DEHYDROGENASE DSF1-RELATED"/>
    <property type="match status" value="1"/>
</dbReference>
<keyword evidence="1" id="KW-0560">Oxidoreductase</keyword>
<dbReference type="AlphaFoldDB" id="A0A9D1FYC0"/>
<evidence type="ECO:0000259" key="3">
    <source>
        <dbReference type="Pfam" id="PF01232"/>
    </source>
</evidence>
<dbReference type="Pfam" id="PF08125">
    <property type="entry name" value="Mannitol_dh_C"/>
    <property type="match status" value="1"/>
</dbReference>
<feature type="domain" description="Mannitol dehydrogenase N-terminal" evidence="3">
    <location>
        <begin position="34"/>
        <end position="273"/>
    </location>
</feature>
<feature type="domain" description="Mannitol dehydrogenase C-terminal" evidence="4">
    <location>
        <begin position="288"/>
        <end position="472"/>
    </location>
</feature>
<dbReference type="Gene3D" id="1.10.1040.10">
    <property type="entry name" value="N-(1-d-carboxylethyl)-l-norvaline Dehydrogenase, domain 2"/>
    <property type="match status" value="1"/>
</dbReference>
<reference evidence="5" key="2">
    <citation type="journal article" date="2021" name="PeerJ">
        <title>Extensive microbial diversity within the chicken gut microbiome revealed by metagenomics and culture.</title>
        <authorList>
            <person name="Gilroy R."/>
            <person name="Ravi A."/>
            <person name="Getino M."/>
            <person name="Pursley I."/>
            <person name="Horton D.L."/>
            <person name="Alikhan N.F."/>
            <person name="Baker D."/>
            <person name="Gharbi K."/>
            <person name="Hall N."/>
            <person name="Watson M."/>
            <person name="Adriaenssens E.M."/>
            <person name="Foster-Nyarko E."/>
            <person name="Jarju S."/>
            <person name="Secka A."/>
            <person name="Antonio M."/>
            <person name="Oren A."/>
            <person name="Chaudhuri R.R."/>
            <person name="La Ragione R."/>
            <person name="Hildebrand F."/>
            <person name="Pallen M.J."/>
        </authorList>
    </citation>
    <scope>NUCLEOTIDE SEQUENCE</scope>
    <source>
        <strain evidence="5">13766</strain>
    </source>
</reference>
<dbReference type="InterPro" id="IPR013118">
    <property type="entry name" value="Mannitol_DH_C"/>
</dbReference>
<dbReference type="Pfam" id="PF01232">
    <property type="entry name" value="Mannitol_dh"/>
    <property type="match status" value="1"/>
</dbReference>
<comment type="caution">
    <text evidence="5">The sequence shown here is derived from an EMBL/GenBank/DDBJ whole genome shotgun (WGS) entry which is preliminary data.</text>
</comment>
<dbReference type="InterPro" id="IPR000669">
    <property type="entry name" value="Mannitol_DH"/>
</dbReference>
<protein>
    <submittedName>
        <fullName evidence="5">Mannitol dehydrogenase family protein</fullName>
    </submittedName>
</protein>
<comment type="catalytic activity">
    <reaction evidence="2">
        <text>D-mannitol 1-phosphate + NAD(+) = beta-D-fructose 6-phosphate + NADH + H(+)</text>
        <dbReference type="Rhea" id="RHEA:19661"/>
        <dbReference type="ChEBI" id="CHEBI:15378"/>
        <dbReference type="ChEBI" id="CHEBI:57540"/>
        <dbReference type="ChEBI" id="CHEBI:57634"/>
        <dbReference type="ChEBI" id="CHEBI:57945"/>
        <dbReference type="ChEBI" id="CHEBI:61381"/>
        <dbReference type="EC" id="1.1.1.17"/>
    </reaction>
</comment>
<evidence type="ECO:0000313" key="5">
    <source>
        <dbReference type="EMBL" id="HIS91836.1"/>
    </source>
</evidence>
<evidence type="ECO:0000259" key="4">
    <source>
        <dbReference type="Pfam" id="PF08125"/>
    </source>
</evidence>
<accession>A0A9D1FYC0</accession>
<dbReference type="EMBL" id="DVJN01000044">
    <property type="protein sequence ID" value="HIS91836.1"/>
    <property type="molecule type" value="Genomic_DNA"/>
</dbReference>
<proteinExistence type="predicted"/>
<name>A0A9D1FYC0_9FIRM</name>
<evidence type="ECO:0000256" key="1">
    <source>
        <dbReference type="ARBA" id="ARBA00023002"/>
    </source>
</evidence>
<dbReference type="SUPFAM" id="SSF51735">
    <property type="entry name" value="NAD(P)-binding Rossmann-fold domains"/>
    <property type="match status" value="1"/>
</dbReference>
<evidence type="ECO:0000313" key="6">
    <source>
        <dbReference type="Proteomes" id="UP000824140"/>
    </source>
</evidence>
<sequence length="494" mass="54264">MQLKLTQIHDPQWAQKGYDLPKFDVQRVRAAAPRWVHFGAGNIFRSFIASAQQTVLNQGLCGHGIVVCEGFDPEIVERAYRPFDNLSVAVSLKADGGIDKRLVASVVESLTFADMARLKAVFAQPELQMVSFTITEKGYDPKFARAPGSLMGTLADLLRHRMRACGAPIALVSMDNCSRNGEKLQNVVEMLAGGDAEFSSYLREKVTFPWTMIDKITPRPDPRVAEMLRQDGFEDTDIIVTAHRTYTAAFVNAEEKEYLVIEDNFPNGRPPLEAAGIYFAGRETVSNVERMKVTTCLNPLHTALAVFGCVMGYETICAEMGDPLLKKLVERIGYVEGLPVVVSPGIIDPKTFIDEVVNERLPNVFLPDTPQRIATDTSQKLAIRFGETIKAHVARGDVDALVGIPLALAGWFKYLSGVGDDGAPFALSPDPRLPLFEEPLTAENAGRLIPPVLRDTSIFGLNLEEAGLAERVLGYAQDMLAGTARAVLERELKD</sequence>
<dbReference type="InterPro" id="IPR036291">
    <property type="entry name" value="NAD(P)-bd_dom_sf"/>
</dbReference>
<reference evidence="5" key="1">
    <citation type="submission" date="2020-10" db="EMBL/GenBank/DDBJ databases">
        <authorList>
            <person name="Gilroy R."/>
        </authorList>
    </citation>
    <scope>NUCLEOTIDE SEQUENCE</scope>
    <source>
        <strain evidence="5">13766</strain>
    </source>
</reference>
<dbReference type="Gene3D" id="3.40.50.720">
    <property type="entry name" value="NAD(P)-binding Rossmann-like Domain"/>
    <property type="match status" value="1"/>
</dbReference>
<dbReference type="InterPro" id="IPR013328">
    <property type="entry name" value="6PGD_dom2"/>
</dbReference>
<dbReference type="GO" id="GO:0008926">
    <property type="term" value="F:mannitol-1-phosphate 5-dehydrogenase activity"/>
    <property type="evidence" value="ECO:0007669"/>
    <property type="project" value="UniProtKB-EC"/>
</dbReference>
<dbReference type="InterPro" id="IPR008927">
    <property type="entry name" value="6-PGluconate_DH-like_C_sf"/>
</dbReference>
<dbReference type="SUPFAM" id="SSF48179">
    <property type="entry name" value="6-phosphogluconate dehydrogenase C-terminal domain-like"/>
    <property type="match status" value="1"/>
</dbReference>
<dbReference type="PANTHER" id="PTHR43362:SF1">
    <property type="entry name" value="MANNITOL DEHYDROGENASE 2-RELATED"/>
    <property type="match status" value="1"/>
</dbReference>
<dbReference type="Proteomes" id="UP000824140">
    <property type="component" value="Unassembled WGS sequence"/>
</dbReference>
<evidence type="ECO:0000256" key="2">
    <source>
        <dbReference type="ARBA" id="ARBA00048615"/>
    </source>
</evidence>
<dbReference type="PRINTS" id="PR00084">
    <property type="entry name" value="MTLDHDRGNASE"/>
</dbReference>
<organism evidence="5 6">
    <name type="scientific">Candidatus Alectryocaccomicrobium excrementavium</name>
    <dbReference type="NCBI Taxonomy" id="2840668"/>
    <lineage>
        <taxon>Bacteria</taxon>
        <taxon>Bacillati</taxon>
        <taxon>Bacillota</taxon>
        <taxon>Clostridia</taxon>
        <taxon>Candidatus Alectryocaccomicrobium</taxon>
    </lineage>
</organism>
<dbReference type="InterPro" id="IPR013131">
    <property type="entry name" value="Mannitol_DH_N"/>
</dbReference>
<gene>
    <name evidence="5" type="ORF">IAA84_02340</name>
</gene>